<keyword evidence="2" id="KW-1185">Reference proteome</keyword>
<protein>
    <submittedName>
        <fullName evidence="1">Uncharacterized protein</fullName>
    </submittedName>
</protein>
<comment type="caution">
    <text evidence="1">The sequence shown here is derived from an EMBL/GenBank/DDBJ whole genome shotgun (WGS) entry which is preliminary data.</text>
</comment>
<sequence length="59" mass="7075">MRRTKTFIHDREPSWIFEKGFTENDELWTPTNRETSDEQQARSREALVEILNNDDSTCE</sequence>
<organism evidence="1 2">
    <name type="scientific">Hermanssonia centrifuga</name>
    <dbReference type="NCBI Taxonomy" id="98765"/>
    <lineage>
        <taxon>Eukaryota</taxon>
        <taxon>Fungi</taxon>
        <taxon>Dikarya</taxon>
        <taxon>Basidiomycota</taxon>
        <taxon>Agaricomycotina</taxon>
        <taxon>Agaricomycetes</taxon>
        <taxon>Polyporales</taxon>
        <taxon>Meruliaceae</taxon>
        <taxon>Hermanssonia</taxon>
    </lineage>
</organism>
<dbReference type="EMBL" id="MLYV02001019">
    <property type="protein sequence ID" value="PSR74096.1"/>
    <property type="molecule type" value="Genomic_DNA"/>
</dbReference>
<name>A0A2R6NNU0_9APHY</name>
<dbReference type="OrthoDB" id="496981at2759"/>
<reference evidence="1 2" key="1">
    <citation type="submission" date="2018-02" db="EMBL/GenBank/DDBJ databases">
        <title>Genome sequence of the basidiomycete white-rot fungus Phlebia centrifuga.</title>
        <authorList>
            <person name="Granchi Z."/>
            <person name="Peng M."/>
            <person name="de Vries R.P."/>
            <person name="Hilden K."/>
            <person name="Makela M.R."/>
            <person name="Grigoriev I."/>
            <person name="Riley R."/>
        </authorList>
    </citation>
    <scope>NUCLEOTIDE SEQUENCE [LARGE SCALE GENOMIC DNA]</scope>
    <source>
        <strain evidence="1 2">FBCC195</strain>
    </source>
</reference>
<dbReference type="Proteomes" id="UP000186601">
    <property type="component" value="Unassembled WGS sequence"/>
</dbReference>
<accession>A0A2R6NNU0</accession>
<dbReference type="AlphaFoldDB" id="A0A2R6NNU0"/>
<evidence type="ECO:0000313" key="1">
    <source>
        <dbReference type="EMBL" id="PSR74096.1"/>
    </source>
</evidence>
<proteinExistence type="predicted"/>
<gene>
    <name evidence="1" type="ORF">PHLCEN_2v10052</name>
</gene>
<evidence type="ECO:0000313" key="2">
    <source>
        <dbReference type="Proteomes" id="UP000186601"/>
    </source>
</evidence>